<dbReference type="EMBL" id="LN885086">
    <property type="protein sequence ID" value="CUQ67727.1"/>
    <property type="molecule type" value="Genomic_DNA"/>
</dbReference>
<dbReference type="Proteomes" id="UP000066284">
    <property type="component" value="Chromosome 1"/>
</dbReference>
<feature type="transmembrane region" description="Helical" evidence="1">
    <location>
        <begin position="38"/>
        <end position="55"/>
    </location>
</feature>
<dbReference type="AlphaFoldDB" id="A0A0S4KVA5"/>
<evidence type="ECO:0000313" key="2">
    <source>
        <dbReference type="EMBL" id="CUQ67727.1"/>
    </source>
</evidence>
<keyword evidence="1" id="KW-0812">Transmembrane</keyword>
<gene>
    <name evidence="2" type="ORF">NITINOP_2755</name>
</gene>
<keyword evidence="3" id="KW-1185">Reference proteome</keyword>
<keyword evidence="1" id="KW-0472">Membrane</keyword>
<accession>A0A0S4KVA5</accession>
<reference evidence="3" key="1">
    <citation type="submission" date="2015-09" db="EMBL/GenBank/DDBJ databases">
        <authorList>
            <person name="Daims H."/>
        </authorList>
    </citation>
    <scope>NUCLEOTIDE SEQUENCE [LARGE SCALE GENOMIC DNA]</scope>
</reference>
<proteinExistence type="predicted"/>
<name>A0A0S4KVA5_9BACT</name>
<organism evidence="2 3">
    <name type="scientific">Candidatus Nitrospira inopinata</name>
    <dbReference type="NCBI Taxonomy" id="1715989"/>
    <lineage>
        <taxon>Bacteria</taxon>
        <taxon>Pseudomonadati</taxon>
        <taxon>Nitrospirota</taxon>
        <taxon>Nitrospiria</taxon>
        <taxon>Nitrospirales</taxon>
        <taxon>Nitrospiraceae</taxon>
        <taxon>Nitrospira</taxon>
    </lineage>
</organism>
<evidence type="ECO:0000313" key="3">
    <source>
        <dbReference type="Proteomes" id="UP000066284"/>
    </source>
</evidence>
<dbReference type="RefSeq" id="WP_062486527.1">
    <property type="nucleotide sequence ID" value="NZ_LN885086.1"/>
</dbReference>
<keyword evidence="1" id="KW-1133">Transmembrane helix</keyword>
<sequence>MGLRGKILIGLGASLIAWGLTGDWPVESDPTLPETRSFFLFLGGVVGSAGLLIAIRGGGDT</sequence>
<protein>
    <submittedName>
        <fullName evidence="2">Uncharacterized protein</fullName>
    </submittedName>
</protein>
<dbReference type="KEGG" id="nio:NITINOP_2755"/>
<evidence type="ECO:0000256" key="1">
    <source>
        <dbReference type="SAM" id="Phobius"/>
    </source>
</evidence>